<accession>A0A979GWT4</accession>
<dbReference type="KEGG" id="cpi:Cpin_3228"/>
<dbReference type="AlphaFoldDB" id="A0A979GWT4"/>
<reference evidence="1 2" key="2">
    <citation type="journal article" date="2010" name="Stand. Genomic Sci.">
        <title>Complete genome sequence of Chitinophaga pinensis type strain (UQM 2034).</title>
        <authorList>
            <person name="Glavina Del Rio T."/>
            <person name="Abt B."/>
            <person name="Spring S."/>
            <person name="Lapidus A."/>
            <person name="Nolan M."/>
            <person name="Tice H."/>
            <person name="Copeland A."/>
            <person name="Cheng J.F."/>
            <person name="Chen F."/>
            <person name="Bruce D."/>
            <person name="Goodwin L."/>
            <person name="Pitluck S."/>
            <person name="Ivanova N."/>
            <person name="Mavromatis K."/>
            <person name="Mikhailova N."/>
            <person name="Pati A."/>
            <person name="Chen A."/>
            <person name="Palaniappan K."/>
            <person name="Land M."/>
            <person name="Hauser L."/>
            <person name="Chang Y.J."/>
            <person name="Jeffries C.D."/>
            <person name="Chain P."/>
            <person name="Saunders E."/>
            <person name="Detter J.C."/>
            <person name="Brettin T."/>
            <person name="Rohde M."/>
            <person name="Goker M."/>
            <person name="Bristow J."/>
            <person name="Eisen J.A."/>
            <person name="Markowitz V."/>
            <person name="Hugenholtz P."/>
            <person name="Kyrpides N.C."/>
            <person name="Klenk H.P."/>
            <person name="Lucas S."/>
        </authorList>
    </citation>
    <scope>NUCLEOTIDE SEQUENCE [LARGE SCALE GENOMIC DNA]</scope>
    <source>
        <strain evidence="2">ATCC 43595 / DSM 2588 / LMG 13176 / NBRC 15968 / NCIMB 11800 / UQM 2034</strain>
    </source>
</reference>
<dbReference type="RefSeq" id="WP_012790871.1">
    <property type="nucleotide sequence ID" value="NC_013132.1"/>
</dbReference>
<name>A0A979GWT4_CHIPD</name>
<dbReference type="EMBL" id="CP001699">
    <property type="protein sequence ID" value="ACU60695.1"/>
    <property type="molecule type" value="Genomic_DNA"/>
</dbReference>
<sequence length="90" mass="10481">MAWSISISIEGWEEIREACHEKSKRWLLNAINAYNRYHGVTALNRKRLKDYSRETLADEAFACIEATNTCNNGGFVYWIDPQGYYTITIK</sequence>
<gene>
    <name evidence="1" type="ordered locus">Cpin_3228</name>
</gene>
<evidence type="ECO:0000313" key="2">
    <source>
        <dbReference type="Proteomes" id="UP000002215"/>
    </source>
</evidence>
<evidence type="ECO:0000313" key="1">
    <source>
        <dbReference type="EMBL" id="ACU60695.1"/>
    </source>
</evidence>
<proteinExistence type="predicted"/>
<dbReference type="OrthoDB" id="676874at2"/>
<protein>
    <submittedName>
        <fullName evidence="1">Uncharacterized protein</fullName>
    </submittedName>
</protein>
<reference evidence="2" key="1">
    <citation type="submission" date="2009-08" db="EMBL/GenBank/DDBJ databases">
        <title>The complete genome of Chitinophaga pinensis DSM 2588.</title>
        <authorList>
            <consortium name="US DOE Joint Genome Institute (JGI-PGF)"/>
            <person name="Lucas S."/>
            <person name="Copeland A."/>
            <person name="Lapidus A."/>
            <person name="Glavina del Rio T."/>
            <person name="Dalin E."/>
            <person name="Tice H."/>
            <person name="Bruce D."/>
            <person name="Goodwin L."/>
            <person name="Pitluck S."/>
            <person name="Kyrpides N."/>
            <person name="Mavromatis K."/>
            <person name="Ivanova N."/>
            <person name="Mikhailova N."/>
            <person name="Sims D."/>
            <person name="Meinche L."/>
            <person name="Brettin T."/>
            <person name="Detter J.C."/>
            <person name="Han C."/>
            <person name="Larimer F."/>
            <person name="Land M."/>
            <person name="Hauser L."/>
            <person name="Markowitz V."/>
            <person name="Cheng J.-F."/>
            <person name="Hugenholtz P."/>
            <person name="Woyke T."/>
            <person name="Wu D."/>
            <person name="Spring S."/>
            <person name="Klenk H.-P."/>
            <person name="Eisen J.A."/>
        </authorList>
    </citation>
    <scope>NUCLEOTIDE SEQUENCE [LARGE SCALE GENOMIC DNA]</scope>
    <source>
        <strain evidence="2">ATCC 43595 / DSM 2588 / LMG 13176 / NBRC 15968 / NCIMB 11800 / UQM 2034</strain>
    </source>
</reference>
<dbReference type="Proteomes" id="UP000002215">
    <property type="component" value="Chromosome"/>
</dbReference>
<organism evidence="1 2">
    <name type="scientific">Chitinophaga pinensis (strain ATCC 43595 / DSM 2588 / LMG 13176 / NBRC 15968 / NCIMB 11800 / UQM 2034)</name>
    <dbReference type="NCBI Taxonomy" id="485918"/>
    <lineage>
        <taxon>Bacteria</taxon>
        <taxon>Pseudomonadati</taxon>
        <taxon>Bacteroidota</taxon>
        <taxon>Chitinophagia</taxon>
        <taxon>Chitinophagales</taxon>
        <taxon>Chitinophagaceae</taxon>
        <taxon>Chitinophaga</taxon>
    </lineage>
</organism>